<comment type="pathway">
    <text evidence="3 12">Amino-acid biosynthesis; L-tryptophan biosynthesis; L-tryptophan from chorismate: step 5/5.</text>
</comment>
<evidence type="ECO:0000256" key="8">
    <source>
        <dbReference type="ARBA" id="ARBA00022898"/>
    </source>
</evidence>
<evidence type="ECO:0000256" key="5">
    <source>
        <dbReference type="ARBA" id="ARBA00011270"/>
    </source>
</evidence>
<keyword evidence="15" id="KW-1185">Reference proteome</keyword>
<evidence type="ECO:0000313" key="15">
    <source>
        <dbReference type="Proteomes" id="UP000298347"/>
    </source>
</evidence>
<evidence type="ECO:0000259" key="13">
    <source>
        <dbReference type="Pfam" id="PF00291"/>
    </source>
</evidence>
<evidence type="ECO:0000256" key="1">
    <source>
        <dbReference type="ARBA" id="ARBA00001933"/>
    </source>
</evidence>
<dbReference type="FunFam" id="3.40.50.1100:FF:000001">
    <property type="entry name" value="Tryptophan synthase beta chain"/>
    <property type="match status" value="1"/>
</dbReference>
<reference evidence="14 15" key="1">
    <citation type="journal article" date="2015" name="Int. J. Syst. Evol. Microbiol.">
        <title>Sporolactobacillus shoreae sp. nov. and Sporolactobacillus spathodeae sp. nov., two spore-forming lactic acid bacteria isolated from tree barks in Thailand.</title>
        <authorList>
            <person name="Thamacharoensuk T."/>
            <person name="Kitahara M."/>
            <person name="Ohkuma M."/>
            <person name="Thongchul N."/>
            <person name="Tanasupawat S."/>
        </authorList>
    </citation>
    <scope>NUCLEOTIDE SEQUENCE [LARGE SCALE GENOMIC DNA]</scope>
    <source>
        <strain evidence="14 15">BK92</strain>
    </source>
</reference>
<comment type="caution">
    <text evidence="14">The sequence shown here is derived from an EMBL/GenBank/DDBJ whole genome shotgun (WGS) entry which is preliminary data.</text>
</comment>
<evidence type="ECO:0000256" key="12">
    <source>
        <dbReference type="HAMAP-Rule" id="MF_00133"/>
    </source>
</evidence>
<dbReference type="PROSITE" id="PS00168">
    <property type="entry name" value="TRP_SYNTHASE_BETA"/>
    <property type="match status" value="1"/>
</dbReference>
<comment type="catalytic activity">
    <reaction evidence="11 12">
        <text>(1S,2R)-1-C-(indol-3-yl)glycerol 3-phosphate + L-serine = D-glyceraldehyde 3-phosphate + L-tryptophan + H2O</text>
        <dbReference type="Rhea" id="RHEA:10532"/>
        <dbReference type="ChEBI" id="CHEBI:15377"/>
        <dbReference type="ChEBI" id="CHEBI:33384"/>
        <dbReference type="ChEBI" id="CHEBI:57912"/>
        <dbReference type="ChEBI" id="CHEBI:58866"/>
        <dbReference type="ChEBI" id="CHEBI:59776"/>
        <dbReference type="EC" id="4.2.1.20"/>
    </reaction>
</comment>
<dbReference type="SUPFAM" id="SSF53686">
    <property type="entry name" value="Tryptophan synthase beta subunit-like PLP-dependent enzymes"/>
    <property type="match status" value="1"/>
</dbReference>
<dbReference type="InterPro" id="IPR036052">
    <property type="entry name" value="TrpB-like_PALP_sf"/>
</dbReference>
<keyword evidence="6 12" id="KW-0028">Amino-acid biosynthesis</keyword>
<comment type="similarity">
    <text evidence="4 12">Belongs to the TrpB family.</text>
</comment>
<keyword evidence="10 12" id="KW-0456">Lyase</keyword>
<protein>
    <recommendedName>
        <fullName evidence="12">Tryptophan synthase beta chain</fullName>
        <ecNumber evidence="12">4.2.1.20</ecNumber>
    </recommendedName>
</protein>
<dbReference type="InterPro" id="IPR006654">
    <property type="entry name" value="Trp_synth_beta"/>
</dbReference>
<proteinExistence type="inferred from homology"/>
<dbReference type="InterPro" id="IPR023026">
    <property type="entry name" value="Trp_synth_beta/beta-like"/>
</dbReference>
<evidence type="ECO:0000313" key="14">
    <source>
        <dbReference type="EMBL" id="TGA98864.1"/>
    </source>
</evidence>
<name>A0A4Z0GQM0_9BACL</name>
<sequence length="391" mass="42492">MSIQSSVVAAEGKFGDFGGSYVPEELLAVLSNIASEFEKCRKDPEFEKEFRYYLKEYVGRENPLTFAKNLTERCGGAKIYLKREDLNHTGAHKINNTIGQILLAKRMGAKRIIAETGAGQHGVATATVAALFGLPCTIYMGKYDTERQSLNVFRMELLGATVVPVEKGQGRLKDAVDVALQDLVENHANTYYLLGSAVGPHPYPTMVKYFQSVISEESKRQILEKEGKLPAAVLACVGGGSNAIGAFAHYIDEKNVRLIGVEPAEAASLAEGVPAVIHGFKCYALVDEHDNPKPTYSIAAGLDYPGVGPEHSYLKSIGREENVTVTGHEALEAFQTLSKVEGIIPALESSHAVAYAMKLAPTLPKDESIIVNLSGRGDKDVRQVYEMLKNK</sequence>
<organism evidence="14 15">
    <name type="scientific">Sporolactobacillus shoreae</name>
    <dbReference type="NCBI Taxonomy" id="1465501"/>
    <lineage>
        <taxon>Bacteria</taxon>
        <taxon>Bacillati</taxon>
        <taxon>Bacillota</taxon>
        <taxon>Bacilli</taxon>
        <taxon>Bacillales</taxon>
        <taxon>Sporolactobacillaceae</taxon>
        <taxon>Sporolactobacillus</taxon>
    </lineage>
</organism>
<evidence type="ECO:0000256" key="11">
    <source>
        <dbReference type="ARBA" id="ARBA00049047"/>
    </source>
</evidence>
<comment type="cofactor">
    <cofactor evidence="1 12">
        <name>pyridoxal 5'-phosphate</name>
        <dbReference type="ChEBI" id="CHEBI:597326"/>
    </cofactor>
</comment>
<evidence type="ECO:0000256" key="2">
    <source>
        <dbReference type="ARBA" id="ARBA00002786"/>
    </source>
</evidence>
<dbReference type="GO" id="GO:0005737">
    <property type="term" value="C:cytoplasm"/>
    <property type="evidence" value="ECO:0007669"/>
    <property type="project" value="TreeGrafter"/>
</dbReference>
<dbReference type="RefSeq" id="WP_135347884.1">
    <property type="nucleotide sequence ID" value="NZ_SRJD01000005.1"/>
</dbReference>
<accession>A0A4Z0GQM0</accession>
<evidence type="ECO:0000256" key="3">
    <source>
        <dbReference type="ARBA" id="ARBA00004733"/>
    </source>
</evidence>
<evidence type="ECO:0000256" key="4">
    <source>
        <dbReference type="ARBA" id="ARBA00009982"/>
    </source>
</evidence>
<dbReference type="PANTHER" id="PTHR48077">
    <property type="entry name" value="TRYPTOPHAN SYNTHASE-RELATED"/>
    <property type="match status" value="1"/>
</dbReference>
<feature type="domain" description="Tryptophan synthase beta chain-like PALP" evidence="13">
    <location>
        <begin position="60"/>
        <end position="375"/>
    </location>
</feature>
<comment type="subunit">
    <text evidence="5 12">Tetramer of two alpha and two beta chains.</text>
</comment>
<dbReference type="HAMAP" id="MF_00133">
    <property type="entry name" value="Trp_synth_beta"/>
    <property type="match status" value="1"/>
</dbReference>
<evidence type="ECO:0000256" key="7">
    <source>
        <dbReference type="ARBA" id="ARBA00022822"/>
    </source>
</evidence>
<dbReference type="PIRSF" id="PIRSF001413">
    <property type="entry name" value="Trp_syn_beta"/>
    <property type="match status" value="1"/>
</dbReference>
<keyword evidence="9 12" id="KW-0057">Aromatic amino acid biosynthesis</keyword>
<dbReference type="CDD" id="cd06446">
    <property type="entry name" value="Trp-synth_B"/>
    <property type="match status" value="1"/>
</dbReference>
<dbReference type="PANTHER" id="PTHR48077:SF3">
    <property type="entry name" value="TRYPTOPHAN SYNTHASE"/>
    <property type="match status" value="1"/>
</dbReference>
<dbReference type="EMBL" id="SRJD01000005">
    <property type="protein sequence ID" value="TGA98864.1"/>
    <property type="molecule type" value="Genomic_DNA"/>
</dbReference>
<feature type="modified residue" description="N6-(pyridoxal phosphate)lysine" evidence="12">
    <location>
        <position position="93"/>
    </location>
</feature>
<dbReference type="InterPro" id="IPR001926">
    <property type="entry name" value="TrpB-like_PALP"/>
</dbReference>
<evidence type="ECO:0000256" key="6">
    <source>
        <dbReference type="ARBA" id="ARBA00022605"/>
    </source>
</evidence>
<keyword evidence="8 12" id="KW-0663">Pyridoxal phosphate</keyword>
<gene>
    <name evidence="12 14" type="primary">trpB</name>
    <name evidence="14" type="ORF">E4665_05930</name>
</gene>
<evidence type="ECO:0000256" key="9">
    <source>
        <dbReference type="ARBA" id="ARBA00023141"/>
    </source>
</evidence>
<evidence type="ECO:0000256" key="10">
    <source>
        <dbReference type="ARBA" id="ARBA00023239"/>
    </source>
</evidence>
<dbReference type="InterPro" id="IPR006653">
    <property type="entry name" value="Trp_synth_b_CS"/>
</dbReference>
<dbReference type="UniPathway" id="UPA00035">
    <property type="reaction ID" value="UER00044"/>
</dbReference>
<dbReference type="EC" id="4.2.1.20" evidence="12"/>
<dbReference type="AlphaFoldDB" id="A0A4Z0GQM0"/>
<dbReference type="GO" id="GO:0004834">
    <property type="term" value="F:tryptophan synthase activity"/>
    <property type="evidence" value="ECO:0007669"/>
    <property type="project" value="UniProtKB-UniRule"/>
</dbReference>
<dbReference type="FunFam" id="3.40.50.1100:FF:000004">
    <property type="entry name" value="Tryptophan synthase beta chain"/>
    <property type="match status" value="1"/>
</dbReference>
<dbReference type="OrthoDB" id="9766131at2"/>
<dbReference type="Proteomes" id="UP000298347">
    <property type="component" value="Unassembled WGS sequence"/>
</dbReference>
<dbReference type="Pfam" id="PF00291">
    <property type="entry name" value="PALP"/>
    <property type="match status" value="1"/>
</dbReference>
<dbReference type="NCBIfam" id="TIGR00263">
    <property type="entry name" value="trpB"/>
    <property type="match status" value="1"/>
</dbReference>
<dbReference type="Gene3D" id="3.40.50.1100">
    <property type="match status" value="2"/>
</dbReference>
<keyword evidence="7 12" id="KW-0822">Tryptophan biosynthesis</keyword>
<comment type="function">
    <text evidence="2 12">The beta subunit is responsible for the synthesis of L-tryptophan from indole and L-serine.</text>
</comment>